<dbReference type="EMBL" id="CP001965">
    <property type="protein sequence ID" value="ADE11438.1"/>
    <property type="molecule type" value="Genomic_DNA"/>
</dbReference>
<proteinExistence type="predicted"/>
<keyword evidence="3" id="KW-1185">Reference proteome</keyword>
<evidence type="ECO:0008006" key="4">
    <source>
        <dbReference type="Google" id="ProtNLM"/>
    </source>
</evidence>
<gene>
    <name evidence="2" type="ordered locus">Slit_1200</name>
</gene>
<feature type="chain" id="PRO_5003070451" description="Lipoprotein" evidence="1">
    <location>
        <begin position="20"/>
        <end position="236"/>
    </location>
</feature>
<organism evidence="2 3">
    <name type="scientific">Sideroxydans lithotrophicus (strain ES-1)</name>
    <dbReference type="NCBI Taxonomy" id="580332"/>
    <lineage>
        <taxon>Bacteria</taxon>
        <taxon>Pseudomonadati</taxon>
        <taxon>Pseudomonadota</taxon>
        <taxon>Betaproteobacteria</taxon>
        <taxon>Nitrosomonadales</taxon>
        <taxon>Gallionellaceae</taxon>
        <taxon>Sideroxydans</taxon>
    </lineage>
</organism>
<feature type="signal peptide" evidence="1">
    <location>
        <begin position="1"/>
        <end position="19"/>
    </location>
</feature>
<dbReference type="KEGG" id="slt:Slit_1200"/>
<dbReference type="HOGENOM" id="CLU_1174788_0_0_4"/>
<sequence precursor="true">MGNKTIGTLLGLAVTLVLAGCVTAAATRKPTVPINKVALVSLSVSNWRGMVSGTAGDAKAEELINSTLFGLVVFTENKLSGFMHVTRLSSFIGNAGYRSLGVKNELGLMLPKVNGMHVELFSTSNDDVIAADLKPEVARKLCADLHVDAVVVVYSEWAAAQGHFVPTRKALAKNVVSVWDRNGELVFNKRVDEMGDAVIGGPYVTVVNVGTIKQWSIAYNKSFEQIAKEMKAALKS</sequence>
<dbReference type="PROSITE" id="PS51257">
    <property type="entry name" value="PROKAR_LIPOPROTEIN"/>
    <property type="match status" value="1"/>
</dbReference>
<reference evidence="2 3" key="1">
    <citation type="submission" date="2010-03" db="EMBL/GenBank/DDBJ databases">
        <title>Complete sequence of Sideroxydans lithotrophicus ES-1.</title>
        <authorList>
            <consortium name="US DOE Joint Genome Institute"/>
            <person name="Lucas S."/>
            <person name="Copeland A."/>
            <person name="Lapidus A."/>
            <person name="Cheng J.-F."/>
            <person name="Bruce D."/>
            <person name="Goodwin L."/>
            <person name="Pitluck S."/>
            <person name="Munk A.C."/>
            <person name="Detter J.C."/>
            <person name="Han C."/>
            <person name="Tapia R."/>
            <person name="Larimer F."/>
            <person name="Land M."/>
            <person name="Hauser L."/>
            <person name="Kyrpides N."/>
            <person name="Ivanova N."/>
            <person name="Emerson D."/>
            <person name="Woyke T."/>
        </authorList>
    </citation>
    <scope>NUCLEOTIDE SEQUENCE [LARGE SCALE GENOMIC DNA]</scope>
    <source>
        <strain evidence="2 3">ES-1</strain>
    </source>
</reference>
<dbReference type="AlphaFoldDB" id="D5CR52"/>
<dbReference type="Proteomes" id="UP000001625">
    <property type="component" value="Chromosome"/>
</dbReference>
<accession>D5CR52</accession>
<name>D5CR52_SIDLE</name>
<dbReference type="RefSeq" id="WP_013029336.1">
    <property type="nucleotide sequence ID" value="NC_013959.1"/>
</dbReference>
<protein>
    <recommendedName>
        <fullName evidence="4">Lipoprotein</fullName>
    </recommendedName>
</protein>
<evidence type="ECO:0000313" key="2">
    <source>
        <dbReference type="EMBL" id="ADE11438.1"/>
    </source>
</evidence>
<keyword evidence="1" id="KW-0732">Signal</keyword>
<evidence type="ECO:0000256" key="1">
    <source>
        <dbReference type="SAM" id="SignalP"/>
    </source>
</evidence>
<evidence type="ECO:0000313" key="3">
    <source>
        <dbReference type="Proteomes" id="UP000001625"/>
    </source>
</evidence>